<evidence type="ECO:0000313" key="2">
    <source>
        <dbReference type="Proteomes" id="UP000237105"/>
    </source>
</evidence>
<dbReference type="EMBL" id="JXTB01000127">
    <property type="protein sequence ID" value="PON60753.1"/>
    <property type="molecule type" value="Genomic_DNA"/>
</dbReference>
<name>A0A2P5CI95_PARAD</name>
<gene>
    <name evidence="1" type="ORF">PanWU01x14_150500</name>
</gene>
<keyword evidence="2" id="KW-1185">Reference proteome</keyword>
<comment type="caution">
    <text evidence="1">The sequence shown here is derived from an EMBL/GenBank/DDBJ whole genome shotgun (WGS) entry which is preliminary data.</text>
</comment>
<dbReference type="AlphaFoldDB" id="A0A2P5CI95"/>
<dbReference type="Proteomes" id="UP000237105">
    <property type="component" value="Unassembled WGS sequence"/>
</dbReference>
<reference evidence="2" key="1">
    <citation type="submission" date="2016-06" db="EMBL/GenBank/DDBJ databases">
        <title>Parallel loss of symbiosis genes in relatives of nitrogen-fixing non-legume Parasponia.</title>
        <authorList>
            <person name="Van Velzen R."/>
            <person name="Holmer R."/>
            <person name="Bu F."/>
            <person name="Rutten L."/>
            <person name="Van Zeijl A."/>
            <person name="Liu W."/>
            <person name="Santuari L."/>
            <person name="Cao Q."/>
            <person name="Sharma T."/>
            <person name="Shen D."/>
            <person name="Roswanjaya Y."/>
            <person name="Wardhani T."/>
            <person name="Kalhor M.S."/>
            <person name="Jansen J."/>
            <person name="Van den Hoogen J."/>
            <person name="Gungor B."/>
            <person name="Hartog M."/>
            <person name="Hontelez J."/>
            <person name="Verver J."/>
            <person name="Yang W.-C."/>
            <person name="Schijlen E."/>
            <person name="Repin R."/>
            <person name="Schilthuizen M."/>
            <person name="Schranz E."/>
            <person name="Heidstra R."/>
            <person name="Miyata K."/>
            <person name="Fedorova E."/>
            <person name="Kohlen W."/>
            <person name="Bisseling T."/>
            <person name="Smit S."/>
            <person name="Geurts R."/>
        </authorList>
    </citation>
    <scope>NUCLEOTIDE SEQUENCE [LARGE SCALE GENOMIC DNA]</scope>
    <source>
        <strain evidence="2">cv. WU1-14</strain>
    </source>
</reference>
<evidence type="ECO:0000313" key="1">
    <source>
        <dbReference type="EMBL" id="PON60753.1"/>
    </source>
</evidence>
<feature type="non-terminal residue" evidence="1">
    <location>
        <position position="1"/>
    </location>
</feature>
<sequence>ESIEDNSLKEAQLIIHKASIIHSSDVEEKKALVNTNIVEALLHTSKFDSPIEILEPLLSSSSHHKPYKKDTRK</sequence>
<accession>A0A2P5CI95</accession>
<organism evidence="1 2">
    <name type="scientific">Parasponia andersonii</name>
    <name type="common">Sponia andersonii</name>
    <dbReference type="NCBI Taxonomy" id="3476"/>
    <lineage>
        <taxon>Eukaryota</taxon>
        <taxon>Viridiplantae</taxon>
        <taxon>Streptophyta</taxon>
        <taxon>Embryophyta</taxon>
        <taxon>Tracheophyta</taxon>
        <taxon>Spermatophyta</taxon>
        <taxon>Magnoliopsida</taxon>
        <taxon>eudicotyledons</taxon>
        <taxon>Gunneridae</taxon>
        <taxon>Pentapetalae</taxon>
        <taxon>rosids</taxon>
        <taxon>fabids</taxon>
        <taxon>Rosales</taxon>
        <taxon>Cannabaceae</taxon>
        <taxon>Parasponia</taxon>
    </lineage>
</organism>
<proteinExistence type="predicted"/>
<protein>
    <submittedName>
        <fullName evidence="1">Uncharacterized protein</fullName>
    </submittedName>
</protein>